<name>A0AAW1JEM9_POPJA</name>
<evidence type="ECO:0000313" key="1">
    <source>
        <dbReference type="EMBL" id="KAK9701780.1"/>
    </source>
</evidence>
<sequence>MYGFLIDQQQYRNAYPTIPYQQPPCASNGYGWHGNGYGWQVDNIDRTKTGLEEVEIEEPVLTEQIVEKQTSGNWLYGSPGVSL</sequence>
<protein>
    <submittedName>
        <fullName evidence="1">Uncharacterized protein</fullName>
    </submittedName>
</protein>
<evidence type="ECO:0000313" key="2">
    <source>
        <dbReference type="Proteomes" id="UP001458880"/>
    </source>
</evidence>
<dbReference type="EMBL" id="JASPKY010000407">
    <property type="protein sequence ID" value="KAK9701780.1"/>
    <property type="molecule type" value="Genomic_DNA"/>
</dbReference>
<organism evidence="1 2">
    <name type="scientific">Popillia japonica</name>
    <name type="common">Japanese beetle</name>
    <dbReference type="NCBI Taxonomy" id="7064"/>
    <lineage>
        <taxon>Eukaryota</taxon>
        <taxon>Metazoa</taxon>
        <taxon>Ecdysozoa</taxon>
        <taxon>Arthropoda</taxon>
        <taxon>Hexapoda</taxon>
        <taxon>Insecta</taxon>
        <taxon>Pterygota</taxon>
        <taxon>Neoptera</taxon>
        <taxon>Endopterygota</taxon>
        <taxon>Coleoptera</taxon>
        <taxon>Polyphaga</taxon>
        <taxon>Scarabaeiformia</taxon>
        <taxon>Scarabaeidae</taxon>
        <taxon>Rutelinae</taxon>
        <taxon>Popillia</taxon>
    </lineage>
</organism>
<dbReference type="Proteomes" id="UP001458880">
    <property type="component" value="Unassembled WGS sequence"/>
</dbReference>
<proteinExistence type="predicted"/>
<dbReference type="AlphaFoldDB" id="A0AAW1JEM9"/>
<comment type="caution">
    <text evidence="1">The sequence shown here is derived from an EMBL/GenBank/DDBJ whole genome shotgun (WGS) entry which is preliminary data.</text>
</comment>
<accession>A0AAW1JEM9</accession>
<reference evidence="1 2" key="1">
    <citation type="journal article" date="2024" name="BMC Genomics">
        <title>De novo assembly and annotation of Popillia japonica's genome with initial clues to its potential as an invasive pest.</title>
        <authorList>
            <person name="Cucini C."/>
            <person name="Boschi S."/>
            <person name="Funari R."/>
            <person name="Cardaioli E."/>
            <person name="Iannotti N."/>
            <person name="Marturano G."/>
            <person name="Paoli F."/>
            <person name="Bruttini M."/>
            <person name="Carapelli A."/>
            <person name="Frati F."/>
            <person name="Nardi F."/>
        </authorList>
    </citation>
    <scope>NUCLEOTIDE SEQUENCE [LARGE SCALE GENOMIC DNA]</scope>
    <source>
        <strain evidence="1">DMR45628</strain>
    </source>
</reference>
<keyword evidence="2" id="KW-1185">Reference proteome</keyword>
<gene>
    <name evidence="1" type="ORF">QE152_g30374</name>
</gene>